<name>A0A4Y2J2M5_ARAVE</name>
<dbReference type="Proteomes" id="UP000499080">
    <property type="component" value="Unassembled WGS sequence"/>
</dbReference>
<organism evidence="1 2">
    <name type="scientific">Araneus ventricosus</name>
    <name type="common">Orbweaver spider</name>
    <name type="synonym">Epeira ventricosa</name>
    <dbReference type="NCBI Taxonomy" id="182803"/>
    <lineage>
        <taxon>Eukaryota</taxon>
        <taxon>Metazoa</taxon>
        <taxon>Ecdysozoa</taxon>
        <taxon>Arthropoda</taxon>
        <taxon>Chelicerata</taxon>
        <taxon>Arachnida</taxon>
        <taxon>Araneae</taxon>
        <taxon>Araneomorphae</taxon>
        <taxon>Entelegynae</taxon>
        <taxon>Araneoidea</taxon>
        <taxon>Araneidae</taxon>
        <taxon>Araneus</taxon>
    </lineage>
</organism>
<evidence type="ECO:0000313" key="1">
    <source>
        <dbReference type="EMBL" id="GBM83416.1"/>
    </source>
</evidence>
<reference evidence="1 2" key="1">
    <citation type="journal article" date="2019" name="Sci. Rep.">
        <title>Orb-weaving spider Araneus ventricosus genome elucidates the spidroin gene catalogue.</title>
        <authorList>
            <person name="Kono N."/>
            <person name="Nakamura H."/>
            <person name="Ohtoshi R."/>
            <person name="Moran D.A.P."/>
            <person name="Shinohara A."/>
            <person name="Yoshida Y."/>
            <person name="Fujiwara M."/>
            <person name="Mori M."/>
            <person name="Tomita M."/>
            <person name="Arakawa K."/>
        </authorList>
    </citation>
    <scope>NUCLEOTIDE SEQUENCE [LARGE SCALE GENOMIC DNA]</scope>
</reference>
<gene>
    <name evidence="1" type="ORF">AVEN_14065_1</name>
</gene>
<dbReference type="AlphaFoldDB" id="A0A4Y2J2M5"/>
<accession>A0A4Y2J2M5</accession>
<evidence type="ECO:0000313" key="2">
    <source>
        <dbReference type="Proteomes" id="UP000499080"/>
    </source>
</evidence>
<keyword evidence="2" id="KW-1185">Reference proteome</keyword>
<dbReference type="OrthoDB" id="10593022at2759"/>
<protein>
    <submittedName>
        <fullName evidence="1">Uncharacterized protein</fullName>
    </submittedName>
</protein>
<proteinExistence type="predicted"/>
<dbReference type="EMBL" id="BGPR01003078">
    <property type="protein sequence ID" value="GBM83416.1"/>
    <property type="molecule type" value="Genomic_DNA"/>
</dbReference>
<comment type="caution">
    <text evidence="1">The sequence shown here is derived from an EMBL/GenBank/DDBJ whole genome shotgun (WGS) entry which is preliminary data.</text>
</comment>
<sequence length="164" mass="18253">MTPKGSQNLSTVVYRNLFTNGSVKLIGPSHFPFSLHYGWWKKHQKSPSLPNVKGREFISYFSAKGSLNPMSPIPPQTAHSTEYGLTHFRAPRSCHRRDCSCTAPEFSDDADVAESHEECGNDEHGHQLVDGYYESYIIIGIPAIISRDAGSVVVVGYWINLLQA</sequence>